<dbReference type="PROSITE" id="PS50007">
    <property type="entry name" value="PIPLC_X_DOMAIN"/>
    <property type="match status" value="1"/>
</dbReference>
<sequence>MRRIIAASFILFHITAFAGRGATLVIDNATKEYLTVKSVSSSCVIGQEQINTTIGSVNVANIYLEASNDILKGCSYSTSKGEVELYSAKGDFIARTSYSISNTGTNAWVSSQGANFVTNSYAHNTYDRGSDKDLIVINVTPADKNIQEYANWMGNMKDQLQNKSLSTLVLPGTHDSLTNDLSTSLCEADPDSAWYKKFGMGFAKAQYLDMSQQLNRGIRYFDIRLCHQNGKNYISHTLLSKKSFEASLMQLDSFLNEHPKEMVILDLQHIYGYDKNSLSTLLDFIQVKFDGRIISYDKFNPSSKLADIWNSNFGSNLIVILPDTELAQEIIKNPKYSFAWPRNTINSPWPNTTNTGELINKNSQYLENRSFDSFFVNQLQLTPDGDFITKNLSYSLERMAYESLDKVYQWQWNNLQSGKLNILMRDWSDGYDGTILAIEANKVNREL</sequence>
<keyword evidence="3" id="KW-1185">Reference proteome</keyword>
<dbReference type="Proteomes" id="UP000236655">
    <property type="component" value="Chromosome"/>
</dbReference>
<dbReference type="KEGG" id="nba:CUN60_02095"/>
<keyword evidence="1" id="KW-0732">Signal</keyword>
<proteinExistence type="predicted"/>
<evidence type="ECO:0008006" key="4">
    <source>
        <dbReference type="Google" id="ProtNLM"/>
    </source>
</evidence>
<dbReference type="PANTHER" id="PTHR13593">
    <property type="match status" value="1"/>
</dbReference>
<reference evidence="3" key="1">
    <citation type="submission" date="2017-11" db="EMBL/GenBank/DDBJ databases">
        <authorList>
            <person name="Chan K.G."/>
            <person name="Lee L.S."/>
        </authorList>
    </citation>
    <scope>NUCLEOTIDE SEQUENCE [LARGE SCALE GENOMIC DNA]</scope>
    <source>
        <strain evidence="3">DSM 100970</strain>
    </source>
</reference>
<dbReference type="AlphaFoldDB" id="A0A2I7N3W1"/>
<dbReference type="PANTHER" id="PTHR13593:SF113">
    <property type="entry name" value="SI:DKEY-266F7.9"/>
    <property type="match status" value="1"/>
</dbReference>
<gene>
    <name evidence="2" type="ORF">CUN60_02095</name>
</gene>
<protein>
    <recommendedName>
        <fullName evidence="4">Phosphatidylinositol diacylglycerol-lyase</fullName>
    </recommendedName>
</protein>
<dbReference type="EMBL" id="CP024847">
    <property type="protein sequence ID" value="AUR51142.1"/>
    <property type="molecule type" value="Genomic_DNA"/>
</dbReference>
<evidence type="ECO:0000313" key="3">
    <source>
        <dbReference type="Proteomes" id="UP000236655"/>
    </source>
</evidence>
<feature type="chain" id="PRO_5014414909" description="Phosphatidylinositol diacylglycerol-lyase" evidence="1">
    <location>
        <begin position="19"/>
        <end position="447"/>
    </location>
</feature>
<dbReference type="GO" id="GO:0006629">
    <property type="term" value="P:lipid metabolic process"/>
    <property type="evidence" value="ECO:0007669"/>
    <property type="project" value="InterPro"/>
</dbReference>
<name>A0A2I7N3W1_9NEIS</name>
<organism evidence="2 3">
    <name type="scientific">Aquella oligotrophica</name>
    <dbReference type="NCBI Taxonomy" id="2067065"/>
    <lineage>
        <taxon>Bacteria</taxon>
        <taxon>Pseudomonadati</taxon>
        <taxon>Pseudomonadota</taxon>
        <taxon>Betaproteobacteria</taxon>
        <taxon>Neisseriales</taxon>
        <taxon>Neisseriaceae</taxon>
        <taxon>Aquella</taxon>
    </lineage>
</organism>
<dbReference type="InterPro" id="IPR051057">
    <property type="entry name" value="PI-PLC_domain"/>
</dbReference>
<dbReference type="Gene3D" id="3.20.20.190">
    <property type="entry name" value="Phosphatidylinositol (PI) phosphodiesterase"/>
    <property type="match status" value="1"/>
</dbReference>
<evidence type="ECO:0000313" key="2">
    <source>
        <dbReference type="EMBL" id="AUR51142.1"/>
    </source>
</evidence>
<evidence type="ECO:0000256" key="1">
    <source>
        <dbReference type="SAM" id="SignalP"/>
    </source>
</evidence>
<dbReference type="SUPFAM" id="SSF51695">
    <property type="entry name" value="PLC-like phosphodiesterases"/>
    <property type="match status" value="1"/>
</dbReference>
<dbReference type="RefSeq" id="WP_102950442.1">
    <property type="nucleotide sequence ID" value="NZ_CP024847.1"/>
</dbReference>
<dbReference type="GO" id="GO:0008081">
    <property type="term" value="F:phosphoric diester hydrolase activity"/>
    <property type="evidence" value="ECO:0007669"/>
    <property type="project" value="InterPro"/>
</dbReference>
<dbReference type="OrthoDB" id="2079904at2"/>
<feature type="signal peptide" evidence="1">
    <location>
        <begin position="1"/>
        <end position="18"/>
    </location>
</feature>
<dbReference type="InterPro" id="IPR017946">
    <property type="entry name" value="PLC-like_Pdiesterase_TIM-brl"/>
</dbReference>
<accession>A0A2I7N3W1</accession>